<feature type="transmembrane region" description="Helical" evidence="5">
    <location>
        <begin position="265"/>
        <end position="283"/>
    </location>
</feature>
<feature type="transmembrane region" description="Helical" evidence="5">
    <location>
        <begin position="73"/>
        <end position="91"/>
    </location>
</feature>
<evidence type="ECO:0000313" key="7">
    <source>
        <dbReference type="EMBL" id="KUJ80775.1"/>
    </source>
</evidence>
<dbReference type="GO" id="GO:0022857">
    <property type="term" value="F:transmembrane transporter activity"/>
    <property type="evidence" value="ECO:0007669"/>
    <property type="project" value="InterPro"/>
</dbReference>
<dbReference type="PROSITE" id="PS50850">
    <property type="entry name" value="MFS"/>
    <property type="match status" value="1"/>
</dbReference>
<dbReference type="PANTHER" id="PTHR23521">
    <property type="entry name" value="TRANSPORTER MFS SUPERFAMILY"/>
    <property type="match status" value="1"/>
</dbReference>
<evidence type="ECO:0000256" key="5">
    <source>
        <dbReference type="SAM" id="Phobius"/>
    </source>
</evidence>
<organism evidence="7 8">
    <name type="scientific">Ruegeria marisrubri</name>
    <dbReference type="NCBI Taxonomy" id="1685379"/>
    <lineage>
        <taxon>Bacteria</taxon>
        <taxon>Pseudomonadati</taxon>
        <taxon>Pseudomonadota</taxon>
        <taxon>Alphaproteobacteria</taxon>
        <taxon>Rhodobacterales</taxon>
        <taxon>Roseobacteraceae</taxon>
        <taxon>Ruegeria</taxon>
    </lineage>
</organism>
<keyword evidence="2 5" id="KW-0812">Transmembrane</keyword>
<keyword evidence="4 5" id="KW-0472">Membrane</keyword>
<feature type="transmembrane region" description="Helical" evidence="5">
    <location>
        <begin position="131"/>
        <end position="152"/>
    </location>
</feature>
<dbReference type="InterPro" id="IPR020846">
    <property type="entry name" value="MFS_dom"/>
</dbReference>
<keyword evidence="8" id="KW-1185">Reference proteome</keyword>
<sequence length="423" mass="45285">MLQVLSSAWALLLGMGFLMVGNGLQGTLLGVRGEIEGFSTFQMSFVMSAYFVGFLGGSKLTPEMIRRVGHVRVFAALASFISAVMIMYPMLTDPIAWSIGRVVIGFCFSGVYVTAESWLNNAASNENRGQALSLYMIVQMMGIVSAQALMLVGDPAGYETFVIASILVSVSFAPILLSISPTPAFDTTQPMSLKELMNTSPLGCVGMFLLGGIFSAQFGMSAVYGAKAGLSLKELSLFVATFYVGALLLQYPIGWLSDRMDRRILILLVSVLGGAGALMGMVVGWKYEFLLIAAFAIGGMSNPLYSLLIAYTNDYLDHEDMAAASGGLIFINGLGAIAGPLVTGWLMGDEIFGPAGFFLIIAALLLVLAVYALYRMTQRASIPVDETGHMSPIYPTVSPVAVEVAQEYVIETEQEEQEAQDVV</sequence>
<feature type="transmembrane region" description="Helical" evidence="5">
    <location>
        <begin position="97"/>
        <end position="119"/>
    </location>
</feature>
<dbReference type="EMBL" id="LQBQ01000012">
    <property type="protein sequence ID" value="KUJ80775.1"/>
    <property type="molecule type" value="Genomic_DNA"/>
</dbReference>
<dbReference type="Pfam" id="PF00083">
    <property type="entry name" value="Sugar_tr"/>
    <property type="match status" value="1"/>
</dbReference>
<feature type="transmembrane region" description="Helical" evidence="5">
    <location>
        <begin position="289"/>
        <end position="311"/>
    </location>
</feature>
<dbReference type="CDD" id="cd17477">
    <property type="entry name" value="MFS_YcaD_like"/>
    <property type="match status" value="1"/>
</dbReference>
<dbReference type="GO" id="GO:0005886">
    <property type="term" value="C:plasma membrane"/>
    <property type="evidence" value="ECO:0007669"/>
    <property type="project" value="TreeGrafter"/>
</dbReference>
<dbReference type="STRING" id="1685379.AVO45_07020"/>
<dbReference type="Pfam" id="PF07690">
    <property type="entry name" value="MFS_1"/>
    <property type="match status" value="1"/>
</dbReference>
<dbReference type="InterPro" id="IPR036259">
    <property type="entry name" value="MFS_trans_sf"/>
</dbReference>
<dbReference type="InterPro" id="IPR005828">
    <property type="entry name" value="MFS_sugar_transport-like"/>
</dbReference>
<evidence type="ECO:0000256" key="4">
    <source>
        <dbReference type="ARBA" id="ARBA00023136"/>
    </source>
</evidence>
<feature type="domain" description="Major facilitator superfamily (MFS) profile" evidence="6">
    <location>
        <begin position="2"/>
        <end position="380"/>
    </location>
</feature>
<name>A0A0X3TYF3_9RHOB</name>
<feature type="transmembrane region" description="Helical" evidence="5">
    <location>
        <begin position="323"/>
        <end position="345"/>
    </location>
</feature>
<dbReference type="InterPro" id="IPR011701">
    <property type="entry name" value="MFS"/>
</dbReference>
<comment type="caution">
    <text evidence="7">The sequence shown here is derived from an EMBL/GenBank/DDBJ whole genome shotgun (WGS) entry which is preliminary data.</text>
</comment>
<feature type="transmembrane region" description="Helical" evidence="5">
    <location>
        <begin position="41"/>
        <end position="61"/>
    </location>
</feature>
<feature type="transmembrane region" description="Helical" evidence="5">
    <location>
        <begin position="158"/>
        <end position="179"/>
    </location>
</feature>
<evidence type="ECO:0000256" key="3">
    <source>
        <dbReference type="ARBA" id="ARBA00022989"/>
    </source>
</evidence>
<dbReference type="SUPFAM" id="SSF103473">
    <property type="entry name" value="MFS general substrate transporter"/>
    <property type="match status" value="1"/>
</dbReference>
<dbReference type="PANTHER" id="PTHR23521:SF3">
    <property type="entry name" value="MFS TRANSPORTER"/>
    <property type="match status" value="1"/>
</dbReference>
<evidence type="ECO:0000256" key="1">
    <source>
        <dbReference type="ARBA" id="ARBA00004370"/>
    </source>
</evidence>
<feature type="transmembrane region" description="Helical" evidence="5">
    <location>
        <begin position="351"/>
        <end position="374"/>
    </location>
</feature>
<gene>
    <name evidence="7" type="ORF">AVO45_07020</name>
</gene>
<dbReference type="InterPro" id="IPR047200">
    <property type="entry name" value="MFS_YcaD-like"/>
</dbReference>
<evidence type="ECO:0000256" key="2">
    <source>
        <dbReference type="ARBA" id="ARBA00022692"/>
    </source>
</evidence>
<evidence type="ECO:0000313" key="8">
    <source>
        <dbReference type="Proteomes" id="UP000053791"/>
    </source>
</evidence>
<evidence type="ECO:0000259" key="6">
    <source>
        <dbReference type="PROSITE" id="PS50850"/>
    </source>
</evidence>
<comment type="subcellular location">
    <subcellularLocation>
        <location evidence="1">Membrane</location>
    </subcellularLocation>
</comment>
<dbReference type="RefSeq" id="WP_068346388.1">
    <property type="nucleotide sequence ID" value="NZ_LQBQ01000012.1"/>
</dbReference>
<protein>
    <submittedName>
        <fullName evidence="7">MFS transporter</fullName>
    </submittedName>
</protein>
<reference evidence="8" key="1">
    <citation type="submission" date="2015-12" db="EMBL/GenBank/DDBJ databases">
        <authorList>
            <person name="Zhang G."/>
            <person name="Stingl U."/>
        </authorList>
    </citation>
    <scope>NUCLEOTIDE SEQUENCE [LARGE SCALE GENOMIC DNA]</scope>
    <source>
        <strain evidence="8">ZGT118</strain>
    </source>
</reference>
<dbReference type="AlphaFoldDB" id="A0A0X3TYF3"/>
<feature type="transmembrane region" description="Helical" evidence="5">
    <location>
        <begin position="200"/>
        <end position="223"/>
    </location>
</feature>
<dbReference type="OrthoDB" id="9810614at2"/>
<dbReference type="Proteomes" id="UP000053791">
    <property type="component" value="Unassembled WGS sequence"/>
</dbReference>
<proteinExistence type="predicted"/>
<keyword evidence="3 5" id="KW-1133">Transmembrane helix</keyword>
<accession>A0A0X3TYF3</accession>
<dbReference type="Gene3D" id="1.20.1250.20">
    <property type="entry name" value="MFS general substrate transporter like domains"/>
    <property type="match status" value="2"/>
</dbReference>
<feature type="transmembrane region" description="Helical" evidence="5">
    <location>
        <begin position="235"/>
        <end position="253"/>
    </location>
</feature>